<feature type="repeat" description="ANK" evidence="3">
    <location>
        <begin position="192"/>
        <end position="224"/>
    </location>
</feature>
<protein>
    <submittedName>
        <fullName evidence="5">Uncharacterized protein</fullName>
    </submittedName>
</protein>
<dbReference type="SUPFAM" id="SSF48403">
    <property type="entry name" value="Ankyrin repeat"/>
    <property type="match status" value="2"/>
</dbReference>
<dbReference type="Pfam" id="PF12796">
    <property type="entry name" value="Ank_2"/>
    <property type="match status" value="2"/>
</dbReference>
<keyword evidence="2 3" id="KW-0040">ANK repeat</keyword>
<dbReference type="InterPro" id="IPR050745">
    <property type="entry name" value="Multifunctional_regulatory"/>
</dbReference>
<keyword evidence="1" id="KW-0677">Repeat</keyword>
<gene>
    <name evidence="5" type="ORF">RUN1985_v1_770024</name>
</gene>
<dbReference type="EMBL" id="LN899824">
    <property type="protein sequence ID" value="CUV31021.1"/>
    <property type="molecule type" value="Genomic_DNA"/>
</dbReference>
<dbReference type="PROSITE" id="PS50088">
    <property type="entry name" value="ANK_REPEAT"/>
    <property type="match status" value="2"/>
</dbReference>
<dbReference type="Pfam" id="PF00023">
    <property type="entry name" value="Ank"/>
    <property type="match status" value="1"/>
</dbReference>
<sequence>MKLSLIRWQLPLLAALMPFCAAADEEVRCPSVTTAEPHDAATQRQFNQAAPRAPRLFRAILANDMRAAQRYLAQGDDPNACALGASLLSQAVGQGRTEIAERLIHAGANLEHPLSAAGETVLLHTIGKAQWGPAMDLVIRGANVKAEVAGTTPLLAASTVPVRAQSTQAREQLDLVRLLLTRGASVNAQAPDGSPSLMLAVRNGNTALIRLLLFFGADPLLRNRNGIHALELAQAAKRADIESLLAPYCVDKAPVVELIETGRNDELISLLAKTDASKMAQPARQALLVAALFQHNLPAVGLLASWGADPNGVMGMIDGADQVAMTPLQLAIGYDGDSETLEALVRAGANPNGTVAFDDSEPPLLMSLTRHNIAAARTLLRLGADPNQIRAAGDMSVLMNAVALASLPELDNPLGLVRQLLDRGADVNAVGPRGMTALHMAAISGNTETARLLLAHGADPNVRDEQHKTALDYARKGRSAEVLALLKPLTKTAR</sequence>
<evidence type="ECO:0000256" key="3">
    <source>
        <dbReference type="PROSITE-ProRule" id="PRU00023"/>
    </source>
</evidence>
<dbReference type="Gene3D" id="1.25.40.20">
    <property type="entry name" value="Ankyrin repeat-containing domain"/>
    <property type="match status" value="5"/>
</dbReference>
<dbReference type="PANTHER" id="PTHR24189:SF50">
    <property type="entry name" value="ANKYRIN REPEAT AND SOCS BOX PROTEIN 2"/>
    <property type="match status" value="1"/>
</dbReference>
<feature type="repeat" description="ANK" evidence="3">
    <location>
        <begin position="433"/>
        <end position="465"/>
    </location>
</feature>
<feature type="chain" id="PRO_5006628932" evidence="4">
    <location>
        <begin position="24"/>
        <end position="494"/>
    </location>
</feature>
<dbReference type="PROSITE" id="PS50297">
    <property type="entry name" value="ANK_REP_REGION"/>
    <property type="match status" value="2"/>
</dbReference>
<proteinExistence type="predicted"/>
<dbReference type="PANTHER" id="PTHR24189">
    <property type="entry name" value="MYOTROPHIN"/>
    <property type="match status" value="1"/>
</dbReference>
<evidence type="ECO:0000256" key="1">
    <source>
        <dbReference type="ARBA" id="ARBA00022737"/>
    </source>
</evidence>
<feature type="signal peptide" evidence="4">
    <location>
        <begin position="1"/>
        <end position="23"/>
    </location>
</feature>
<keyword evidence="4" id="KW-0732">Signal</keyword>
<organism evidence="5">
    <name type="scientific">Ralstonia solanacearum</name>
    <name type="common">Pseudomonas solanacearum</name>
    <dbReference type="NCBI Taxonomy" id="305"/>
    <lineage>
        <taxon>Bacteria</taxon>
        <taxon>Pseudomonadati</taxon>
        <taxon>Pseudomonadota</taxon>
        <taxon>Betaproteobacteria</taxon>
        <taxon>Burkholderiales</taxon>
        <taxon>Burkholderiaceae</taxon>
        <taxon>Ralstonia</taxon>
        <taxon>Ralstonia solanacearum species complex</taxon>
    </lineage>
</organism>
<name>A0A0S4V8K1_RALSL</name>
<dbReference type="InterPro" id="IPR036770">
    <property type="entry name" value="Ankyrin_rpt-contain_sf"/>
</dbReference>
<dbReference type="InterPro" id="IPR002110">
    <property type="entry name" value="Ankyrin_rpt"/>
</dbReference>
<dbReference type="SMART" id="SM00248">
    <property type="entry name" value="ANK"/>
    <property type="match status" value="7"/>
</dbReference>
<dbReference type="AlphaFoldDB" id="A0A0S4V8K1"/>
<evidence type="ECO:0000256" key="2">
    <source>
        <dbReference type="ARBA" id="ARBA00023043"/>
    </source>
</evidence>
<evidence type="ECO:0000313" key="5">
    <source>
        <dbReference type="EMBL" id="CUV31021.1"/>
    </source>
</evidence>
<reference evidence="5" key="1">
    <citation type="submission" date="2015-10" db="EMBL/GenBank/DDBJ databases">
        <authorList>
            <person name="Gilbert D.G."/>
        </authorList>
    </citation>
    <scope>NUCLEOTIDE SEQUENCE</scope>
    <source>
        <strain evidence="5">Phyl III-seqv23</strain>
    </source>
</reference>
<accession>A0A0S4V8K1</accession>
<evidence type="ECO:0000256" key="4">
    <source>
        <dbReference type="SAM" id="SignalP"/>
    </source>
</evidence>